<proteinExistence type="predicted"/>
<keyword evidence="2" id="KW-1185">Reference proteome</keyword>
<sequence length="80" mass="8540">MPNSQLTLACQVKHVQCGRVRQGAYALHVARLTSAHAPRRTAAPSRSSPHVPTLTLVLRRDTRGAGATSAAGAFLLNCYM</sequence>
<feature type="non-terminal residue" evidence="1">
    <location>
        <position position="80"/>
    </location>
</feature>
<evidence type="ECO:0000313" key="1">
    <source>
        <dbReference type="EMBL" id="CAH0716638.1"/>
    </source>
</evidence>
<gene>
    <name evidence="1" type="ORF">BINO364_LOCUS3363</name>
</gene>
<accession>A0A8J9V5Z6</accession>
<dbReference type="Proteomes" id="UP000838878">
    <property type="component" value="Chromosome 11"/>
</dbReference>
<dbReference type="AlphaFoldDB" id="A0A8J9V5Z6"/>
<organism evidence="1 2">
    <name type="scientific">Brenthis ino</name>
    <name type="common">lesser marbled fritillary</name>
    <dbReference type="NCBI Taxonomy" id="405034"/>
    <lineage>
        <taxon>Eukaryota</taxon>
        <taxon>Metazoa</taxon>
        <taxon>Ecdysozoa</taxon>
        <taxon>Arthropoda</taxon>
        <taxon>Hexapoda</taxon>
        <taxon>Insecta</taxon>
        <taxon>Pterygota</taxon>
        <taxon>Neoptera</taxon>
        <taxon>Endopterygota</taxon>
        <taxon>Lepidoptera</taxon>
        <taxon>Glossata</taxon>
        <taxon>Ditrysia</taxon>
        <taxon>Papilionoidea</taxon>
        <taxon>Nymphalidae</taxon>
        <taxon>Heliconiinae</taxon>
        <taxon>Argynnini</taxon>
        <taxon>Brenthis</taxon>
    </lineage>
</organism>
<protein>
    <submittedName>
        <fullName evidence="1">Uncharacterized protein</fullName>
    </submittedName>
</protein>
<reference evidence="1" key="1">
    <citation type="submission" date="2021-12" db="EMBL/GenBank/DDBJ databases">
        <authorList>
            <person name="Martin H S."/>
        </authorList>
    </citation>
    <scope>NUCLEOTIDE SEQUENCE</scope>
</reference>
<evidence type="ECO:0000313" key="2">
    <source>
        <dbReference type="Proteomes" id="UP000838878"/>
    </source>
</evidence>
<dbReference type="EMBL" id="OV170231">
    <property type="protein sequence ID" value="CAH0716638.1"/>
    <property type="molecule type" value="Genomic_DNA"/>
</dbReference>
<name>A0A8J9V5Z6_9NEOP</name>